<evidence type="ECO:0000313" key="3">
    <source>
        <dbReference type="EMBL" id="ABZ07818.1"/>
    </source>
</evidence>
<organism evidence="3">
    <name type="scientific">uncultured marine microorganism HF4000_ANIW141I9</name>
    <dbReference type="NCBI Taxonomy" id="455537"/>
    <lineage>
        <taxon>unclassified sequences</taxon>
        <taxon>environmental samples</taxon>
    </lineage>
</organism>
<sequence>MKRLITTIIIVTLVNTFCYGVNEQINNNENRLHLFELMNLDKQGDLSKRHNQLIQNREMNEGLSDNGLNQKSFQNSPHISRQNTTFSRDGHLYLYTSLKQNWDFGNNWVNDFQYTYTYDNDGNLLSSLGQNWDGSDWVNDFQYTSTYDNDGNLLSSLGQNWDGSDWVNDFQYTSTYDNDGNLLSSLGQNWDGSDWVNYRQYTSTYDNDGNLLSSLGQNWDGSDWVNYRQYTYTYHNDGNLLSYLQQIWDGSDWVNDWQYTYTYDNDGNQLSYLGQNWDGSDWVNDWQYTFTYDNDGNQLSSLGQHWDGSDWVNNSLRTYTYDNDGNQLSYLRQNWDGSDWVNYRQYTYTYHTLLDVLDDSSIPTVFTLHQNYPNPFNPVTTLRYDLPENSYVNVTIYDILGRQVRTLVKTTQEAGFKSVIWDATNDYGKPVSAGVYLYQIQAGEFRQVRKMVLLK</sequence>
<protein>
    <recommendedName>
        <fullName evidence="2">FlgD/Vpr Ig-like domain-containing protein</fullName>
    </recommendedName>
</protein>
<dbReference type="NCBIfam" id="TIGR04183">
    <property type="entry name" value="Por_Secre_tail"/>
    <property type="match status" value="1"/>
</dbReference>
<reference evidence="3" key="1">
    <citation type="journal article" date="2008" name="ISME J.">
        <title>Genomic patterns of recombination, clonal divergence and environment in marine microbial populations.</title>
        <authorList>
            <person name="Konstantinidis K.T."/>
            <person name="Delong E.F."/>
        </authorList>
    </citation>
    <scope>NUCLEOTIDE SEQUENCE</scope>
</reference>
<dbReference type="Gene3D" id="2.60.40.4070">
    <property type="match status" value="1"/>
</dbReference>
<evidence type="ECO:0000259" key="2">
    <source>
        <dbReference type="Pfam" id="PF13860"/>
    </source>
</evidence>
<dbReference type="InterPro" id="IPR026444">
    <property type="entry name" value="Secre_tail"/>
</dbReference>
<dbReference type="EMBL" id="EU016610">
    <property type="protein sequence ID" value="ABZ07818.1"/>
    <property type="molecule type" value="Genomic_DNA"/>
</dbReference>
<dbReference type="AlphaFoldDB" id="B3T5F9"/>
<accession>B3T5F9</accession>
<feature type="compositionally biased region" description="Polar residues" evidence="1">
    <location>
        <begin position="66"/>
        <end position="81"/>
    </location>
</feature>
<dbReference type="Pfam" id="PF13860">
    <property type="entry name" value="FlgD_ig"/>
    <property type="match status" value="1"/>
</dbReference>
<feature type="region of interest" description="Disordered" evidence="1">
    <location>
        <begin position="61"/>
        <end position="81"/>
    </location>
</feature>
<evidence type="ECO:0000256" key="1">
    <source>
        <dbReference type="SAM" id="MobiDB-lite"/>
    </source>
</evidence>
<dbReference type="Gene3D" id="2.40.128.720">
    <property type="match status" value="4"/>
</dbReference>
<dbReference type="InterPro" id="IPR025965">
    <property type="entry name" value="FlgD/Vpr_Ig-like"/>
</dbReference>
<proteinExistence type="predicted"/>
<gene>
    <name evidence="3" type="ORF">ALOHA_HF4000ANIW141I9ctg2g5</name>
</gene>
<feature type="domain" description="FlgD/Vpr Ig-like" evidence="2">
    <location>
        <begin position="381"/>
        <end position="442"/>
    </location>
</feature>
<name>B3T5F9_9ZZZZ</name>